<keyword evidence="2" id="KW-0472">Membrane</keyword>
<dbReference type="Gene3D" id="3.40.630.190">
    <property type="entry name" value="LCP protein"/>
    <property type="match status" value="1"/>
</dbReference>
<keyword evidence="5" id="KW-1185">Reference proteome</keyword>
<feature type="compositionally biased region" description="Low complexity" evidence="1">
    <location>
        <begin position="135"/>
        <end position="209"/>
    </location>
</feature>
<feature type="region of interest" description="Disordered" evidence="1">
    <location>
        <begin position="1"/>
        <end position="210"/>
    </location>
</feature>
<dbReference type="InterPro" id="IPR050922">
    <property type="entry name" value="LytR/CpsA/Psr_CW_biosynth"/>
</dbReference>
<evidence type="ECO:0000313" key="4">
    <source>
        <dbReference type="EMBL" id="MBF9070339.1"/>
    </source>
</evidence>
<feature type="domain" description="LytR/CpsA/Psr regulator C-terminal" evidence="3">
    <location>
        <begin position="532"/>
        <end position="620"/>
    </location>
</feature>
<dbReference type="PANTHER" id="PTHR33392">
    <property type="entry name" value="POLYISOPRENYL-TEICHOIC ACID--PEPTIDOGLYCAN TEICHOIC ACID TRANSFERASE TAGU"/>
    <property type="match status" value="1"/>
</dbReference>
<dbReference type="InterPro" id="IPR027381">
    <property type="entry name" value="LytR/CpsA/Psr_C"/>
</dbReference>
<evidence type="ECO:0000256" key="1">
    <source>
        <dbReference type="SAM" id="MobiDB-lite"/>
    </source>
</evidence>
<dbReference type="EMBL" id="JADPRT010000008">
    <property type="protein sequence ID" value="MBF9070339.1"/>
    <property type="molecule type" value="Genomic_DNA"/>
</dbReference>
<proteinExistence type="predicted"/>
<protein>
    <submittedName>
        <fullName evidence="4">LytR C-terminal domain-containing protein</fullName>
    </submittedName>
</protein>
<evidence type="ECO:0000313" key="5">
    <source>
        <dbReference type="Proteomes" id="UP000657385"/>
    </source>
</evidence>
<dbReference type="Proteomes" id="UP000657385">
    <property type="component" value="Unassembled WGS sequence"/>
</dbReference>
<evidence type="ECO:0000259" key="3">
    <source>
        <dbReference type="Pfam" id="PF13399"/>
    </source>
</evidence>
<gene>
    <name evidence="4" type="ORF">I2501_20135</name>
</gene>
<feature type="compositionally biased region" description="Polar residues" evidence="1">
    <location>
        <begin position="94"/>
        <end position="105"/>
    </location>
</feature>
<keyword evidence="2" id="KW-0812">Transmembrane</keyword>
<feature type="compositionally biased region" description="Basic and acidic residues" evidence="1">
    <location>
        <begin position="1"/>
        <end position="10"/>
    </location>
</feature>
<dbReference type="Pfam" id="PF13399">
    <property type="entry name" value="LytR_C"/>
    <property type="match status" value="1"/>
</dbReference>
<accession>A0A931FH69</accession>
<feature type="transmembrane region" description="Helical" evidence="2">
    <location>
        <begin position="259"/>
        <end position="278"/>
    </location>
</feature>
<name>A0A931FH69_9ACTN</name>
<evidence type="ECO:0000256" key="2">
    <source>
        <dbReference type="SAM" id="Phobius"/>
    </source>
</evidence>
<keyword evidence="2" id="KW-1133">Transmembrane helix</keyword>
<sequence>MTGTADRRGPGDQGQEFYGGVPQQNSYEQGYQDPYTGEWVFPSQQQRPAQEQYGSRQAYQQQPGHEQGGYGQAGYEQADYGQGGYQQSGHEQSAHQQTGYSQAYQQPGYDQPGYEQPGYEQRGYDQPGYGGDQNGYGQQAYQGQDYYQDYGPADTGSFAPPAAAPQAPTQPQYTAEQQYRVTEPAAARSSAGTAAPKTAGAAAPKAPGPLDDKAYSEDSFAFVDEAEEESQDVIDWVKFSETRGERRDERRRKLRSRGLALLVTLALIAVGGVGYLWATGKILSSAPTTVAASTQREVIAVHLHDLNKNVYSALLVSEPSSDKGVTLLLPGTLGIPQESSSTLLPLSTAVDSQGTDATRTGINALLGTDVSGTWDVYEPFLQNLVDLVGGVQVQNDVPITVNGKQVATPGQNLLNGAGAMAYATYQGKGEPAQAQLDRFGQVLAAVVKAMPTDPTAAATKIDEMGAVADPSFSDSQLGALLARLSTDARSGSYSTETLPVQGNGTLGGDAASMVSGLLAGKVNNQNGAQVAARVQIVDASGNAKALTNAEAAVTNGGFTLVPGGGKQSERSSSEITYTDDSRLKDAQTLANYLGLSNAAIKKVSPGSQSVDLLVVLGHDYKVGS</sequence>
<dbReference type="PANTHER" id="PTHR33392:SF6">
    <property type="entry name" value="POLYISOPRENYL-TEICHOIC ACID--PEPTIDOGLYCAN TEICHOIC ACID TRANSFERASE TAGU"/>
    <property type="match status" value="1"/>
</dbReference>
<reference evidence="4" key="1">
    <citation type="submission" date="2020-11" db="EMBL/GenBank/DDBJ databases">
        <title>Isolation and identification of active actinomycetes.</title>
        <authorList>
            <person name="Yu B."/>
        </authorList>
    </citation>
    <scope>NUCLEOTIDE SEQUENCE</scope>
    <source>
        <strain evidence="4">NEAU-YB345</strain>
    </source>
</reference>
<feature type="compositionally biased region" description="Polar residues" evidence="1">
    <location>
        <begin position="42"/>
        <end position="63"/>
    </location>
</feature>
<comment type="caution">
    <text evidence="4">The sequence shown here is derived from an EMBL/GenBank/DDBJ whole genome shotgun (WGS) entry which is preliminary data.</text>
</comment>
<organism evidence="4 5">
    <name type="scientific">Streptacidiphilus fuscans</name>
    <dbReference type="NCBI Taxonomy" id="2789292"/>
    <lineage>
        <taxon>Bacteria</taxon>
        <taxon>Bacillati</taxon>
        <taxon>Actinomycetota</taxon>
        <taxon>Actinomycetes</taxon>
        <taxon>Kitasatosporales</taxon>
        <taxon>Streptomycetaceae</taxon>
        <taxon>Streptacidiphilus</taxon>
    </lineage>
</organism>
<dbReference type="AlphaFoldDB" id="A0A931FH69"/>
<dbReference type="RefSeq" id="WP_196195519.1">
    <property type="nucleotide sequence ID" value="NZ_JADPRT010000008.1"/>
</dbReference>